<feature type="transmembrane region" description="Helical" evidence="1">
    <location>
        <begin position="14"/>
        <end position="34"/>
    </location>
</feature>
<feature type="transmembrane region" description="Helical" evidence="1">
    <location>
        <begin position="40"/>
        <end position="61"/>
    </location>
</feature>
<keyword evidence="1" id="KW-0472">Membrane</keyword>
<evidence type="ECO:0000256" key="1">
    <source>
        <dbReference type="SAM" id="Phobius"/>
    </source>
</evidence>
<evidence type="ECO:0000313" key="3">
    <source>
        <dbReference type="Proteomes" id="UP000016033"/>
    </source>
</evidence>
<comment type="caution">
    <text evidence="2">The sequence shown here is derived from an EMBL/GenBank/DDBJ whole genome shotgun (WGS) entry which is preliminary data.</text>
</comment>
<dbReference type="PATRIC" id="fig|1333857.3.peg.2312"/>
<protein>
    <submittedName>
        <fullName evidence="2">Uncharacterized protein</fullName>
    </submittedName>
</protein>
<reference evidence="2 3" key="1">
    <citation type="journal article" date="2013" name="Genome Announc.">
        <title>Whole-genome sequences of five oyster-associated bacteria show potential for crude oil hydrocarbon degradation.</title>
        <authorList>
            <person name="Chauhan A."/>
            <person name="Green S."/>
            <person name="Pathak A."/>
            <person name="Thomas J."/>
            <person name="Venkatramanan R."/>
        </authorList>
    </citation>
    <scope>NUCLEOTIDE SEQUENCE [LARGE SCALE GENOMIC DNA]</scope>
    <source>
        <strain evidence="2 3">MF109</strain>
    </source>
</reference>
<dbReference type="AlphaFoldDB" id="T5KIN1"/>
<keyword evidence="1" id="KW-1133">Transmembrane helix</keyword>
<dbReference type="RefSeq" id="WP_021200269.1">
    <property type="nucleotide sequence ID" value="NZ_ATAO01000195.1"/>
</dbReference>
<accession>T5KIN1</accession>
<dbReference type="EMBL" id="ATAO01000195">
    <property type="protein sequence ID" value="EQM75837.1"/>
    <property type="molecule type" value="Genomic_DNA"/>
</dbReference>
<evidence type="ECO:0000313" key="2">
    <source>
        <dbReference type="EMBL" id="EQM75837.1"/>
    </source>
</evidence>
<dbReference type="Proteomes" id="UP000016033">
    <property type="component" value="Unassembled WGS sequence"/>
</dbReference>
<proteinExistence type="predicted"/>
<gene>
    <name evidence="2" type="ORF">L687_02015</name>
</gene>
<sequence length="71" mass="7734">MTAERARGTSRERATVVAMILISAALPVVANLPVFQNLVWAFWLAALALIIGASALLVSVARRERRRSDES</sequence>
<keyword evidence="1" id="KW-0812">Transmembrane</keyword>
<organism evidence="2 3">
    <name type="scientific">Microbacterium maritypicum MF109</name>
    <dbReference type="NCBI Taxonomy" id="1333857"/>
    <lineage>
        <taxon>Bacteria</taxon>
        <taxon>Bacillati</taxon>
        <taxon>Actinomycetota</taxon>
        <taxon>Actinomycetes</taxon>
        <taxon>Micrococcales</taxon>
        <taxon>Microbacteriaceae</taxon>
        <taxon>Microbacterium</taxon>
    </lineage>
</organism>
<name>T5KIN1_MICMQ</name>